<name>A0A9C6WV03_ARADU</name>
<protein>
    <submittedName>
        <fullName evidence="2">Uncharacterized protein LOC127746609</fullName>
    </submittedName>
</protein>
<keyword evidence="1" id="KW-1185">Reference proteome</keyword>
<dbReference type="RefSeq" id="XP_052116433.1">
    <property type="nucleotide sequence ID" value="XM_052260473.1"/>
</dbReference>
<reference evidence="2" key="2">
    <citation type="submission" date="2025-08" db="UniProtKB">
        <authorList>
            <consortium name="RefSeq"/>
        </authorList>
    </citation>
    <scope>IDENTIFICATION</scope>
    <source>
        <tissue evidence="2">Whole plant</tissue>
    </source>
</reference>
<evidence type="ECO:0000313" key="1">
    <source>
        <dbReference type="Proteomes" id="UP000515211"/>
    </source>
</evidence>
<proteinExistence type="predicted"/>
<dbReference type="GeneID" id="127746609"/>
<accession>A0A9C6WV03</accession>
<reference evidence="1" key="1">
    <citation type="journal article" date="2016" name="Nat. Genet.">
        <title>The genome sequences of Arachis duranensis and Arachis ipaensis, the diploid ancestors of cultivated peanut.</title>
        <authorList>
            <person name="Bertioli D.J."/>
            <person name="Cannon S.B."/>
            <person name="Froenicke L."/>
            <person name="Huang G."/>
            <person name="Farmer A.D."/>
            <person name="Cannon E.K."/>
            <person name="Liu X."/>
            <person name="Gao D."/>
            <person name="Clevenger J."/>
            <person name="Dash S."/>
            <person name="Ren L."/>
            <person name="Moretzsohn M.C."/>
            <person name="Shirasawa K."/>
            <person name="Huang W."/>
            <person name="Vidigal B."/>
            <person name="Abernathy B."/>
            <person name="Chu Y."/>
            <person name="Niederhuth C.E."/>
            <person name="Umale P."/>
            <person name="Araujo A.C."/>
            <person name="Kozik A."/>
            <person name="Kim K.D."/>
            <person name="Burow M.D."/>
            <person name="Varshney R.K."/>
            <person name="Wang X."/>
            <person name="Zhang X."/>
            <person name="Barkley N."/>
            <person name="Guimaraes P.M."/>
            <person name="Isobe S."/>
            <person name="Guo B."/>
            <person name="Liao B."/>
            <person name="Stalker H.T."/>
            <person name="Schmitz R.J."/>
            <person name="Scheffler B.E."/>
            <person name="Leal-Bertioli S.C."/>
            <person name="Xun X."/>
            <person name="Jackson S.A."/>
            <person name="Michelmore R."/>
            <person name="Ozias-Akins P."/>
        </authorList>
    </citation>
    <scope>NUCLEOTIDE SEQUENCE [LARGE SCALE GENOMIC DNA]</scope>
    <source>
        <strain evidence="1">cv. V14167</strain>
    </source>
</reference>
<evidence type="ECO:0000313" key="2">
    <source>
        <dbReference type="RefSeq" id="XP_052116433.1"/>
    </source>
</evidence>
<dbReference type="Proteomes" id="UP000515211">
    <property type="component" value="Chromosome 4"/>
</dbReference>
<gene>
    <name evidence="2" type="primary">LOC127746609</name>
</gene>
<dbReference type="AlphaFoldDB" id="A0A9C6WV03"/>
<dbReference type="KEGG" id="adu:127746609"/>
<sequence>MRREFSSIEAKVDYCTRVDYKSLKYLFEQKELNMRQRKWMKLLKDYDFELNYHHRKANIVADALNRKSLYTAWMLLREEELLKARQDGKALRKVFPTIEQERQWRVSKGKDGLWRFNNRIIELHIRDLRQSILKEAHKSGFSIHPGSTKMYQDLKAMF</sequence>
<organism evidence="1 2">
    <name type="scientific">Arachis duranensis</name>
    <name type="common">Wild peanut</name>
    <dbReference type="NCBI Taxonomy" id="130453"/>
    <lineage>
        <taxon>Eukaryota</taxon>
        <taxon>Viridiplantae</taxon>
        <taxon>Streptophyta</taxon>
        <taxon>Embryophyta</taxon>
        <taxon>Tracheophyta</taxon>
        <taxon>Spermatophyta</taxon>
        <taxon>Magnoliopsida</taxon>
        <taxon>eudicotyledons</taxon>
        <taxon>Gunneridae</taxon>
        <taxon>Pentapetalae</taxon>
        <taxon>rosids</taxon>
        <taxon>fabids</taxon>
        <taxon>Fabales</taxon>
        <taxon>Fabaceae</taxon>
        <taxon>Papilionoideae</taxon>
        <taxon>50 kb inversion clade</taxon>
        <taxon>dalbergioids sensu lato</taxon>
        <taxon>Dalbergieae</taxon>
        <taxon>Pterocarpus clade</taxon>
        <taxon>Arachis</taxon>
    </lineage>
</organism>